<organism evidence="4 5">
    <name type="scientific">Paenibacillus chartarius</name>
    <dbReference type="NCBI Taxonomy" id="747481"/>
    <lineage>
        <taxon>Bacteria</taxon>
        <taxon>Bacillati</taxon>
        <taxon>Bacillota</taxon>
        <taxon>Bacilli</taxon>
        <taxon>Bacillales</taxon>
        <taxon>Paenibacillaceae</taxon>
        <taxon>Paenibacillus</taxon>
    </lineage>
</organism>
<dbReference type="GO" id="GO:0016787">
    <property type="term" value="F:hydrolase activity"/>
    <property type="evidence" value="ECO:0007669"/>
    <property type="project" value="UniProtKB-KW"/>
</dbReference>
<name>A0ABV6DSM5_9BACL</name>
<feature type="domain" description="HD" evidence="3">
    <location>
        <begin position="17"/>
        <end position="179"/>
    </location>
</feature>
<dbReference type="PANTHER" id="PTHR11845">
    <property type="entry name" value="5'-DEOXYNUCLEOTIDASE HDDC2"/>
    <property type="match status" value="1"/>
</dbReference>
<keyword evidence="1" id="KW-0479">Metal-binding</keyword>
<evidence type="ECO:0000313" key="4">
    <source>
        <dbReference type="EMBL" id="MFC0215642.1"/>
    </source>
</evidence>
<sequence length="196" mass="22551">MTASRLERQIAFIIELDKMKNIFRKTKVLGTDRHENDAEHTWHLALMAIVLAEHANVPELDLTRVVKMLLIHDVVEIDAGDTFAYDVKGHEDKAEREQMAADRLFGMLPEEQRDELMALWHEFEANETPEARFALALDRLHPMLLNFHNNGQSWRENGITHDRVLARNSVIENGSEALWAYAKRMVEEALAKGILS</sequence>
<dbReference type="RefSeq" id="WP_377473099.1">
    <property type="nucleotide sequence ID" value="NZ_JBHLWN010000100.1"/>
</dbReference>
<dbReference type="Gene3D" id="1.10.3210.10">
    <property type="entry name" value="Hypothetical protein af1432"/>
    <property type="match status" value="1"/>
</dbReference>
<comment type="caution">
    <text evidence="4">The sequence shown here is derived from an EMBL/GenBank/DDBJ whole genome shotgun (WGS) entry which is preliminary data.</text>
</comment>
<accession>A0ABV6DSM5</accession>
<evidence type="ECO:0000259" key="3">
    <source>
        <dbReference type="Pfam" id="PF13023"/>
    </source>
</evidence>
<evidence type="ECO:0000313" key="5">
    <source>
        <dbReference type="Proteomes" id="UP001589776"/>
    </source>
</evidence>
<dbReference type="Pfam" id="PF13023">
    <property type="entry name" value="HD_3"/>
    <property type="match status" value="1"/>
</dbReference>
<dbReference type="Proteomes" id="UP001589776">
    <property type="component" value="Unassembled WGS sequence"/>
</dbReference>
<keyword evidence="5" id="KW-1185">Reference proteome</keyword>
<evidence type="ECO:0000256" key="2">
    <source>
        <dbReference type="ARBA" id="ARBA00022801"/>
    </source>
</evidence>
<gene>
    <name evidence="4" type="ORF">ACFFK0_24910</name>
</gene>
<evidence type="ECO:0000256" key="1">
    <source>
        <dbReference type="ARBA" id="ARBA00022723"/>
    </source>
</evidence>
<proteinExistence type="predicted"/>
<dbReference type="InterPro" id="IPR039356">
    <property type="entry name" value="YfbR/HDDC2"/>
</dbReference>
<reference evidence="4 5" key="1">
    <citation type="submission" date="2024-09" db="EMBL/GenBank/DDBJ databases">
        <authorList>
            <person name="Sun Q."/>
            <person name="Mori K."/>
        </authorList>
    </citation>
    <scope>NUCLEOTIDE SEQUENCE [LARGE SCALE GENOMIC DNA]</scope>
    <source>
        <strain evidence="4 5">CCM 7759</strain>
    </source>
</reference>
<dbReference type="EMBL" id="JBHLWN010000100">
    <property type="protein sequence ID" value="MFC0215642.1"/>
    <property type="molecule type" value="Genomic_DNA"/>
</dbReference>
<dbReference type="SUPFAM" id="SSF109604">
    <property type="entry name" value="HD-domain/PDEase-like"/>
    <property type="match status" value="1"/>
</dbReference>
<protein>
    <submittedName>
        <fullName evidence="4">HD family hydrolase</fullName>
    </submittedName>
</protein>
<keyword evidence="2 4" id="KW-0378">Hydrolase</keyword>
<dbReference type="PANTHER" id="PTHR11845:SF13">
    <property type="entry name" value="5'-DEOXYNUCLEOTIDASE HDDC2"/>
    <property type="match status" value="1"/>
</dbReference>
<dbReference type="InterPro" id="IPR006674">
    <property type="entry name" value="HD_domain"/>
</dbReference>